<dbReference type="Proteomes" id="UP000295172">
    <property type="component" value="Unassembled WGS sequence"/>
</dbReference>
<organism evidence="2 3">
    <name type="scientific">Kribbella turkmenica</name>
    <dbReference type="NCBI Taxonomy" id="2530375"/>
    <lineage>
        <taxon>Bacteria</taxon>
        <taxon>Bacillati</taxon>
        <taxon>Actinomycetota</taxon>
        <taxon>Actinomycetes</taxon>
        <taxon>Propionibacteriales</taxon>
        <taxon>Kribbellaceae</taxon>
        <taxon>Kribbella</taxon>
    </lineage>
</organism>
<dbReference type="OrthoDB" id="3819845at2"/>
<reference evidence="2 3" key="1">
    <citation type="submission" date="2019-02" db="EMBL/GenBank/DDBJ databases">
        <title>Draft genome sequences of novel Actinobacteria.</title>
        <authorList>
            <person name="Sahin N."/>
            <person name="Ay H."/>
            <person name="Saygin H."/>
        </authorList>
    </citation>
    <scope>NUCLEOTIDE SEQUENCE [LARGE SCALE GENOMIC DNA]</scope>
    <source>
        <strain evidence="2 3">16K104</strain>
    </source>
</reference>
<evidence type="ECO:0000256" key="1">
    <source>
        <dbReference type="SAM" id="MobiDB-lite"/>
    </source>
</evidence>
<dbReference type="EMBL" id="SMKR01000088">
    <property type="protein sequence ID" value="TDD21783.1"/>
    <property type="molecule type" value="Genomic_DNA"/>
</dbReference>
<keyword evidence="3" id="KW-1185">Reference proteome</keyword>
<proteinExistence type="predicted"/>
<feature type="compositionally biased region" description="Low complexity" evidence="1">
    <location>
        <begin position="104"/>
        <end position="118"/>
    </location>
</feature>
<evidence type="ECO:0000313" key="2">
    <source>
        <dbReference type="EMBL" id="TDD21783.1"/>
    </source>
</evidence>
<comment type="caution">
    <text evidence="2">The sequence shown here is derived from an EMBL/GenBank/DDBJ whole genome shotgun (WGS) entry which is preliminary data.</text>
</comment>
<name>A0A4R4WVG5_9ACTN</name>
<sequence length="118" mass="13471">MNDVLSFRRYFATLEPGEIRQAELMRLLPWAFALELDNRWEQLASSQDVVDDEPVPWWSVTGMFRLGPFRRGLAAFADDATLRSMQDTKYWHGADGTADDVPPFDFGSHFSSDGDSNH</sequence>
<feature type="region of interest" description="Disordered" evidence="1">
    <location>
        <begin position="99"/>
        <end position="118"/>
    </location>
</feature>
<dbReference type="AlphaFoldDB" id="A0A4R4WVG5"/>
<protein>
    <submittedName>
        <fullName evidence="2">Uncharacterized protein</fullName>
    </submittedName>
</protein>
<accession>A0A4R4WVG5</accession>
<gene>
    <name evidence="2" type="ORF">E1218_20445</name>
</gene>
<dbReference type="RefSeq" id="WP_132322510.1">
    <property type="nucleotide sequence ID" value="NZ_SMKR01000088.1"/>
</dbReference>
<evidence type="ECO:0000313" key="3">
    <source>
        <dbReference type="Proteomes" id="UP000295172"/>
    </source>
</evidence>